<sequence>MKDFSIFLLFIPLIVNAFKDRKYDFYKNNEYFIQKTIDTKKIDQGIIRAKVDNKWQDFQIVELPEGFLEWNFERRLSMIEKIKKKEPPDWAGSHNGIVATYGAKREDTKLGINCAVKGMGFLPKKEKIKEVINLLKETFNDSFEKKINILESLYKNGKEIFDLNKQVSLELYTTKDFYTQTFLNQMVNPACAIVFLDIPSYKLKCLAHLLHPKNPYLNEYEKDVCEYANLIHDYFHGESPRKSIAVIYYIVEVFDNSPGKGKGKKIK</sequence>
<protein>
    <submittedName>
        <fullName evidence="1">Uncharacterized protein</fullName>
    </submittedName>
</protein>
<evidence type="ECO:0000313" key="1">
    <source>
        <dbReference type="EMBL" id="HGQ55325.1"/>
    </source>
</evidence>
<gene>
    <name evidence="1" type="ORF">ENU28_02540</name>
</gene>
<dbReference type="EMBL" id="DTBX01000089">
    <property type="protein sequence ID" value="HGQ55325.1"/>
    <property type="molecule type" value="Genomic_DNA"/>
</dbReference>
<reference evidence="1" key="1">
    <citation type="journal article" date="2020" name="mSystems">
        <title>Genome- and Community-Level Interaction Insights into Carbon Utilization and Element Cycling Functions of Hydrothermarchaeota in Hydrothermal Sediment.</title>
        <authorList>
            <person name="Zhou Z."/>
            <person name="Liu Y."/>
            <person name="Xu W."/>
            <person name="Pan J."/>
            <person name="Luo Z.H."/>
            <person name="Li M."/>
        </authorList>
    </citation>
    <scope>NUCLEOTIDE SEQUENCE [LARGE SCALE GENOMIC DNA]</scope>
    <source>
        <strain evidence="1">SpSt-655</strain>
    </source>
</reference>
<organism evidence="1">
    <name type="scientific">candidate division WOR-3 bacterium</name>
    <dbReference type="NCBI Taxonomy" id="2052148"/>
    <lineage>
        <taxon>Bacteria</taxon>
        <taxon>Bacteria division WOR-3</taxon>
    </lineage>
</organism>
<name>A0A7V4FFC1_UNCW3</name>
<accession>A0A7V4FFC1</accession>
<comment type="caution">
    <text evidence="1">The sequence shown here is derived from an EMBL/GenBank/DDBJ whole genome shotgun (WGS) entry which is preliminary data.</text>
</comment>
<dbReference type="AlphaFoldDB" id="A0A7V4FFC1"/>
<proteinExistence type="predicted"/>